<reference evidence="4 5" key="1">
    <citation type="submission" date="2019-09" db="EMBL/GenBank/DDBJ databases">
        <title>Bird 10,000 Genomes (B10K) Project - Family phase.</title>
        <authorList>
            <person name="Zhang G."/>
        </authorList>
    </citation>
    <scope>NUCLEOTIDE SEQUENCE [LARGE SCALE GENOMIC DNA]</scope>
    <source>
        <strain evidence="4">B10K-DU-030-03</strain>
    </source>
</reference>
<dbReference type="PROSITE" id="PS50168">
    <property type="entry name" value="DED"/>
    <property type="match status" value="1"/>
</dbReference>
<dbReference type="InterPro" id="IPR011029">
    <property type="entry name" value="DEATH-like_dom_sf"/>
</dbReference>
<comment type="subcellular location">
    <subcellularLocation>
        <location evidence="1">Nucleus</location>
        <location evidence="1">Nucleolus</location>
    </subcellularLocation>
</comment>
<feature type="region of interest" description="Disordered" evidence="2">
    <location>
        <begin position="103"/>
        <end position="174"/>
    </location>
</feature>
<dbReference type="PANTHER" id="PTHR15205">
    <property type="entry name" value="DEATH EFFECTOR DOMAIN-CONTAINING PROTEIN"/>
    <property type="match status" value="1"/>
</dbReference>
<feature type="non-terminal residue" evidence="4">
    <location>
        <position position="1"/>
    </location>
</feature>
<feature type="region of interest" description="Disordered" evidence="2">
    <location>
        <begin position="1"/>
        <end position="45"/>
    </location>
</feature>
<comment type="caution">
    <text evidence="4">The sequence shown here is derived from an EMBL/GenBank/DDBJ whole genome shotgun (WGS) entry which is preliminary data.</text>
</comment>
<evidence type="ECO:0000256" key="2">
    <source>
        <dbReference type="SAM" id="MobiDB-lite"/>
    </source>
</evidence>
<dbReference type="GO" id="GO:0042981">
    <property type="term" value="P:regulation of apoptotic process"/>
    <property type="evidence" value="ECO:0007669"/>
    <property type="project" value="InterPro"/>
</dbReference>
<proteinExistence type="predicted"/>
<dbReference type="Gene3D" id="1.10.533.10">
    <property type="entry name" value="Death Domain, Fas"/>
    <property type="match status" value="1"/>
</dbReference>
<feature type="domain" description="DED" evidence="3">
    <location>
        <begin position="195"/>
        <end position="240"/>
    </location>
</feature>
<name>A0A7L3JZF8_9PASS</name>
<accession>A0A7L3JZF8</accession>
<feature type="non-terminal residue" evidence="4">
    <location>
        <position position="245"/>
    </location>
</feature>
<dbReference type="GO" id="GO:0005730">
    <property type="term" value="C:nucleolus"/>
    <property type="evidence" value="ECO:0007669"/>
    <property type="project" value="UniProtKB-SubCell"/>
</dbReference>
<feature type="compositionally biased region" description="Basic and acidic residues" evidence="2">
    <location>
        <begin position="24"/>
        <end position="36"/>
    </location>
</feature>
<dbReference type="Proteomes" id="UP000525319">
    <property type="component" value="Unassembled WGS sequence"/>
</dbReference>
<evidence type="ECO:0000313" key="4">
    <source>
        <dbReference type="EMBL" id="NXU33650.1"/>
    </source>
</evidence>
<dbReference type="PANTHER" id="PTHR15205:SF1">
    <property type="entry name" value="DNA-BINDING DEATH EFFECTOR DOMAIN-CONTAINING PROTEIN 2"/>
    <property type="match status" value="1"/>
</dbReference>
<dbReference type="GO" id="GO:0003677">
    <property type="term" value="F:DNA binding"/>
    <property type="evidence" value="ECO:0007669"/>
    <property type="project" value="TreeGrafter"/>
</dbReference>
<dbReference type="GO" id="GO:0008625">
    <property type="term" value="P:extrinsic apoptotic signaling pathway via death domain receptors"/>
    <property type="evidence" value="ECO:0007669"/>
    <property type="project" value="TreeGrafter"/>
</dbReference>
<dbReference type="OrthoDB" id="6422954at2759"/>
<dbReference type="InterPro" id="IPR001875">
    <property type="entry name" value="DED_dom"/>
</dbReference>
<keyword evidence="5" id="KW-1185">Reference proteome</keyword>
<evidence type="ECO:0000313" key="5">
    <source>
        <dbReference type="Proteomes" id="UP000525319"/>
    </source>
</evidence>
<dbReference type="InterPro" id="IPR038856">
    <property type="entry name" value="DEDD/DEDD2"/>
</dbReference>
<dbReference type="SUPFAM" id="SSF47986">
    <property type="entry name" value="DEATH domain"/>
    <property type="match status" value="1"/>
</dbReference>
<evidence type="ECO:0000256" key="1">
    <source>
        <dbReference type="ARBA" id="ARBA00004604"/>
    </source>
</evidence>
<gene>
    <name evidence="4" type="primary">Dedd2</name>
    <name evidence="4" type="ORF">DRYBRU_R14875</name>
</gene>
<protein>
    <submittedName>
        <fullName evidence="4">DEDD2 protein</fullName>
    </submittedName>
</protein>
<dbReference type="EMBL" id="VZTZ01001028">
    <property type="protein sequence ID" value="NXU33650.1"/>
    <property type="molecule type" value="Genomic_DNA"/>
</dbReference>
<sequence>GGVTVESLRALSQLHSPRGGGGDSHGDSRDSGDIGHHTRAAGTAPPMSRWAWDEDECLDYYGMVSLHRLFEVVAAQLSPREVALLSFLLDEALPAPHPLDPALWAGDSAGDSGDSAGDSGDSAGDSGDSAGDSGDSAGDSGDSAGDSGDSAGDSGDSAGDSGDSAGDSGDSAGDSAALLRARGQRRGWGHGVGTAGTARDGLELLLEMERRGLCHEGDLGQLRQLLRLVTRHDLLRCVTLKRPRP</sequence>
<dbReference type="AlphaFoldDB" id="A0A7L3JZF8"/>
<evidence type="ECO:0000259" key="3">
    <source>
        <dbReference type="PROSITE" id="PS50168"/>
    </source>
</evidence>
<organism evidence="4 5">
    <name type="scientific">Drymodes brunneopygia</name>
    <dbReference type="NCBI Taxonomy" id="626378"/>
    <lineage>
        <taxon>Eukaryota</taxon>
        <taxon>Metazoa</taxon>
        <taxon>Chordata</taxon>
        <taxon>Craniata</taxon>
        <taxon>Vertebrata</taxon>
        <taxon>Euteleostomi</taxon>
        <taxon>Archelosauria</taxon>
        <taxon>Archosauria</taxon>
        <taxon>Dinosauria</taxon>
        <taxon>Saurischia</taxon>
        <taxon>Theropoda</taxon>
        <taxon>Coelurosauria</taxon>
        <taxon>Aves</taxon>
        <taxon>Neognathae</taxon>
        <taxon>Neoaves</taxon>
        <taxon>Telluraves</taxon>
        <taxon>Australaves</taxon>
        <taxon>Passeriformes</taxon>
        <taxon>Petroicidae</taxon>
        <taxon>Drymodes</taxon>
    </lineage>
</organism>